<organism evidence="3 4">
    <name type="scientific">Flavisolibacter tropicus</name>
    <dbReference type="NCBI Taxonomy" id="1492898"/>
    <lineage>
        <taxon>Bacteria</taxon>
        <taxon>Pseudomonadati</taxon>
        <taxon>Bacteroidota</taxon>
        <taxon>Chitinophagia</taxon>
        <taxon>Chitinophagales</taxon>
        <taxon>Chitinophagaceae</taxon>
        <taxon>Flavisolibacter</taxon>
    </lineage>
</organism>
<evidence type="ECO:0000259" key="2">
    <source>
        <dbReference type="PROSITE" id="PS50110"/>
    </source>
</evidence>
<reference evidence="3 4" key="2">
    <citation type="journal article" date="2016" name="Int. J. Syst. Evol. Microbiol.">
        <title>Flavisolibacter tropicus sp. nov., isolated from tropical soil.</title>
        <authorList>
            <person name="Lee J.J."/>
            <person name="Kang M.S."/>
            <person name="Kim G.S."/>
            <person name="Lee C.S."/>
            <person name="Lim S."/>
            <person name="Lee J."/>
            <person name="Roh S.H."/>
            <person name="Kang H."/>
            <person name="Ha J.M."/>
            <person name="Bae S."/>
            <person name="Jung H.Y."/>
            <person name="Kim M.K."/>
        </authorList>
    </citation>
    <scope>NUCLEOTIDE SEQUENCE [LARGE SCALE GENOMIC DNA]</scope>
    <source>
        <strain evidence="3 4">LCS9</strain>
    </source>
</reference>
<sequence>MYIQSIIVADDDSDDRLFLEDVLHEVAPSKSVTSVKDGQELLSLFNHFVPDFLFLDLEMPRKNGLECLKEIRNNPTTKELPIVVFSSTNREYNIDVAYEMGAHLFLSKPNSYDDLKLAMQTILSFDWSNPAAITKQYCVNGTYLPFTVNKTEE</sequence>
<name>A0A172U2K6_9BACT</name>
<keyword evidence="4" id="KW-1185">Reference proteome</keyword>
<dbReference type="KEGG" id="fla:SY85_19705"/>
<gene>
    <name evidence="3" type="ORF">SY85_19705</name>
</gene>
<dbReference type="PANTHER" id="PTHR44520">
    <property type="entry name" value="RESPONSE REGULATOR RCP1-RELATED"/>
    <property type="match status" value="1"/>
</dbReference>
<dbReference type="InterPro" id="IPR001789">
    <property type="entry name" value="Sig_transdc_resp-reg_receiver"/>
</dbReference>
<dbReference type="Pfam" id="PF00072">
    <property type="entry name" value="Response_reg"/>
    <property type="match status" value="1"/>
</dbReference>
<dbReference type="Proteomes" id="UP000077177">
    <property type="component" value="Chromosome"/>
</dbReference>
<feature type="domain" description="Response regulatory" evidence="2">
    <location>
        <begin position="5"/>
        <end position="123"/>
    </location>
</feature>
<dbReference type="STRING" id="1492898.SY85_19705"/>
<evidence type="ECO:0000313" key="4">
    <source>
        <dbReference type="Proteomes" id="UP000077177"/>
    </source>
</evidence>
<dbReference type="SMART" id="SM00448">
    <property type="entry name" value="REC"/>
    <property type="match status" value="1"/>
</dbReference>
<dbReference type="Gene3D" id="3.40.50.2300">
    <property type="match status" value="1"/>
</dbReference>
<proteinExistence type="predicted"/>
<feature type="modified residue" description="4-aspartylphosphate" evidence="1">
    <location>
        <position position="56"/>
    </location>
</feature>
<dbReference type="AlphaFoldDB" id="A0A172U2K6"/>
<keyword evidence="1" id="KW-0597">Phosphoprotein</keyword>
<dbReference type="InterPro" id="IPR011006">
    <property type="entry name" value="CheY-like_superfamily"/>
</dbReference>
<protein>
    <recommendedName>
        <fullName evidence="2">Response regulatory domain-containing protein</fullName>
    </recommendedName>
</protein>
<dbReference type="PROSITE" id="PS50110">
    <property type="entry name" value="RESPONSE_REGULATORY"/>
    <property type="match status" value="1"/>
</dbReference>
<dbReference type="InterPro" id="IPR052893">
    <property type="entry name" value="TCS_response_regulator"/>
</dbReference>
<accession>A0A172U2K6</accession>
<dbReference type="SUPFAM" id="SSF52172">
    <property type="entry name" value="CheY-like"/>
    <property type="match status" value="1"/>
</dbReference>
<evidence type="ECO:0000256" key="1">
    <source>
        <dbReference type="PROSITE-ProRule" id="PRU00169"/>
    </source>
</evidence>
<reference evidence="4" key="1">
    <citation type="submission" date="2015-01" db="EMBL/GenBank/DDBJ databases">
        <title>Flavisolibacter sp./LCS9/ whole genome sequencing.</title>
        <authorList>
            <person name="Kim M.K."/>
            <person name="Srinivasan S."/>
            <person name="Lee J.-J."/>
        </authorList>
    </citation>
    <scope>NUCLEOTIDE SEQUENCE [LARGE SCALE GENOMIC DNA]</scope>
    <source>
        <strain evidence="4">LCS9</strain>
    </source>
</reference>
<dbReference type="EMBL" id="CP011390">
    <property type="protein sequence ID" value="ANE53621.1"/>
    <property type="molecule type" value="Genomic_DNA"/>
</dbReference>
<dbReference type="GO" id="GO:0000160">
    <property type="term" value="P:phosphorelay signal transduction system"/>
    <property type="evidence" value="ECO:0007669"/>
    <property type="project" value="InterPro"/>
</dbReference>
<evidence type="ECO:0000313" key="3">
    <source>
        <dbReference type="EMBL" id="ANE53621.1"/>
    </source>
</evidence>